<feature type="transmembrane region" description="Helical" evidence="1">
    <location>
        <begin position="21"/>
        <end position="47"/>
    </location>
</feature>
<protein>
    <submittedName>
        <fullName evidence="2">Uncharacterized protein</fullName>
    </submittedName>
</protein>
<evidence type="ECO:0000256" key="1">
    <source>
        <dbReference type="SAM" id="Phobius"/>
    </source>
</evidence>
<feature type="transmembrane region" description="Helical" evidence="1">
    <location>
        <begin position="170"/>
        <end position="189"/>
    </location>
</feature>
<feature type="transmembrane region" description="Helical" evidence="1">
    <location>
        <begin position="205"/>
        <end position="225"/>
    </location>
</feature>
<proteinExistence type="predicted"/>
<feature type="transmembrane region" description="Helical" evidence="1">
    <location>
        <begin position="140"/>
        <end position="164"/>
    </location>
</feature>
<reference evidence="2 3" key="1">
    <citation type="submission" date="2024-02" db="EMBL/GenBank/DDBJ databases">
        <title>A chromosome-level genome assembly of Drosophila madeirensis, a fruit fly species endemic to Madeira island.</title>
        <authorList>
            <person name="Tomihara K."/>
            <person name="Llopart A."/>
            <person name="Yamamoto D."/>
        </authorList>
    </citation>
    <scope>NUCLEOTIDE SEQUENCE [LARGE SCALE GENOMIC DNA]</scope>
    <source>
        <strain evidence="2 3">RF1</strain>
    </source>
</reference>
<feature type="transmembrane region" description="Helical" evidence="1">
    <location>
        <begin position="86"/>
        <end position="105"/>
    </location>
</feature>
<keyword evidence="1" id="KW-0472">Membrane</keyword>
<keyword evidence="3" id="KW-1185">Reference proteome</keyword>
<feature type="transmembrane region" description="Helical" evidence="1">
    <location>
        <begin position="111"/>
        <end position="133"/>
    </location>
</feature>
<dbReference type="EMBL" id="AP029267">
    <property type="protein sequence ID" value="BFG04020.1"/>
    <property type="molecule type" value="Genomic_DNA"/>
</dbReference>
<name>A0AAU9G7Z1_DROMD</name>
<sequence length="280" mass="32371">MERRTTRLLAYQRDRRKFACICYTLTLSWLLLALLQWVLISVIAEITVVFVEYYWISLIFFVVAMMLVSIFVFFERVRAITCLNWLMCLLIVEFVIIGVFNLAALSHWQELLVWFFICMLLLFGFVLIGSIIPHDLTLDVVILFVLAFIFLIVTVWFAMISILLKVPYSFVVYQLSIAIVVLLFVMYHAQTINGGRFAEMRLNDYLLAALILFHDFIILFLLTFYQQLVMRFIVGATTAARAVSEANRGLSYIDPIIGPVQEDYVDDDDSNSTTAVQKFA</sequence>
<keyword evidence="1" id="KW-1133">Transmembrane helix</keyword>
<dbReference type="AlphaFoldDB" id="A0AAU9G7Z1"/>
<gene>
    <name evidence="2" type="ORF">DMAD_03094</name>
</gene>
<dbReference type="Proteomes" id="UP001500889">
    <property type="component" value="Chromosome E"/>
</dbReference>
<feature type="transmembrane region" description="Helical" evidence="1">
    <location>
        <begin position="53"/>
        <end position="74"/>
    </location>
</feature>
<evidence type="ECO:0000313" key="3">
    <source>
        <dbReference type="Proteomes" id="UP001500889"/>
    </source>
</evidence>
<evidence type="ECO:0000313" key="2">
    <source>
        <dbReference type="EMBL" id="BFG04020.1"/>
    </source>
</evidence>
<keyword evidence="1" id="KW-0812">Transmembrane</keyword>
<accession>A0AAU9G7Z1</accession>
<organism evidence="2 3">
    <name type="scientific">Drosophila madeirensis</name>
    <name type="common">Fruit fly</name>
    <dbReference type="NCBI Taxonomy" id="30013"/>
    <lineage>
        <taxon>Eukaryota</taxon>
        <taxon>Metazoa</taxon>
        <taxon>Ecdysozoa</taxon>
        <taxon>Arthropoda</taxon>
        <taxon>Hexapoda</taxon>
        <taxon>Insecta</taxon>
        <taxon>Pterygota</taxon>
        <taxon>Neoptera</taxon>
        <taxon>Endopterygota</taxon>
        <taxon>Diptera</taxon>
        <taxon>Brachycera</taxon>
        <taxon>Muscomorpha</taxon>
        <taxon>Ephydroidea</taxon>
        <taxon>Drosophilidae</taxon>
        <taxon>Drosophila</taxon>
        <taxon>Sophophora</taxon>
    </lineage>
</organism>